<dbReference type="EMBL" id="GBRH01237576">
    <property type="protein sequence ID" value="JAD60319.1"/>
    <property type="molecule type" value="Transcribed_RNA"/>
</dbReference>
<dbReference type="AlphaFoldDB" id="A0A0A9SHF4"/>
<proteinExistence type="predicted"/>
<organism evidence="1">
    <name type="scientific">Arundo donax</name>
    <name type="common">Giant reed</name>
    <name type="synonym">Donax arundinaceus</name>
    <dbReference type="NCBI Taxonomy" id="35708"/>
    <lineage>
        <taxon>Eukaryota</taxon>
        <taxon>Viridiplantae</taxon>
        <taxon>Streptophyta</taxon>
        <taxon>Embryophyta</taxon>
        <taxon>Tracheophyta</taxon>
        <taxon>Spermatophyta</taxon>
        <taxon>Magnoliopsida</taxon>
        <taxon>Liliopsida</taxon>
        <taxon>Poales</taxon>
        <taxon>Poaceae</taxon>
        <taxon>PACMAD clade</taxon>
        <taxon>Arundinoideae</taxon>
        <taxon>Arundineae</taxon>
        <taxon>Arundo</taxon>
    </lineage>
</organism>
<accession>A0A0A9SHF4</accession>
<evidence type="ECO:0000313" key="1">
    <source>
        <dbReference type="EMBL" id="JAD60319.1"/>
    </source>
</evidence>
<protein>
    <submittedName>
        <fullName evidence="1">Uncharacterized protein</fullName>
    </submittedName>
</protein>
<sequence length="52" mass="5439">MCLLVFPLSSDYVLVNFSSPNTRIGGGSTTAFADSPSEFLGHGQLATLKHPG</sequence>
<reference evidence="1" key="2">
    <citation type="journal article" date="2015" name="Data Brief">
        <title>Shoot transcriptome of the giant reed, Arundo donax.</title>
        <authorList>
            <person name="Barrero R.A."/>
            <person name="Guerrero F.D."/>
            <person name="Moolhuijzen P."/>
            <person name="Goolsby J.A."/>
            <person name="Tidwell J."/>
            <person name="Bellgard S.E."/>
            <person name="Bellgard M.I."/>
        </authorList>
    </citation>
    <scope>NUCLEOTIDE SEQUENCE</scope>
    <source>
        <tissue evidence="1">Shoot tissue taken approximately 20 cm above the soil surface</tissue>
    </source>
</reference>
<name>A0A0A9SHF4_ARUDO</name>
<reference evidence="1" key="1">
    <citation type="submission" date="2014-09" db="EMBL/GenBank/DDBJ databases">
        <authorList>
            <person name="Magalhaes I.L.F."/>
            <person name="Oliveira U."/>
            <person name="Santos F.R."/>
            <person name="Vidigal T.H.D.A."/>
            <person name="Brescovit A.D."/>
            <person name="Santos A.J."/>
        </authorList>
    </citation>
    <scope>NUCLEOTIDE SEQUENCE</scope>
    <source>
        <tissue evidence="1">Shoot tissue taken approximately 20 cm above the soil surface</tissue>
    </source>
</reference>